<feature type="domain" description="DUF4440" evidence="1">
    <location>
        <begin position="5"/>
        <end position="92"/>
    </location>
</feature>
<reference evidence="2 3" key="1">
    <citation type="submission" date="2014-03" db="EMBL/GenBank/DDBJ databases">
        <title>Draft genome of the hookworm Oesophagostomum dentatum.</title>
        <authorList>
            <person name="Mitreva M."/>
        </authorList>
    </citation>
    <scope>NUCLEOTIDE SEQUENCE [LARGE SCALE GENOMIC DNA]</scope>
    <source>
        <strain evidence="2 3">OD-Hann</strain>
    </source>
</reference>
<dbReference type="Gene3D" id="3.10.450.50">
    <property type="match status" value="1"/>
</dbReference>
<dbReference type="AlphaFoldDB" id="A0A0B1TBM4"/>
<dbReference type="EMBL" id="KN550252">
    <property type="protein sequence ID" value="KHJ94644.1"/>
    <property type="molecule type" value="Genomic_DNA"/>
</dbReference>
<organism evidence="2 3">
    <name type="scientific">Oesophagostomum dentatum</name>
    <name type="common">Nodular worm</name>
    <dbReference type="NCBI Taxonomy" id="61180"/>
    <lineage>
        <taxon>Eukaryota</taxon>
        <taxon>Metazoa</taxon>
        <taxon>Ecdysozoa</taxon>
        <taxon>Nematoda</taxon>
        <taxon>Chromadorea</taxon>
        <taxon>Rhabditida</taxon>
        <taxon>Rhabditina</taxon>
        <taxon>Rhabditomorpha</taxon>
        <taxon>Strongyloidea</taxon>
        <taxon>Strongylidae</taxon>
        <taxon>Oesophagostomum</taxon>
    </lineage>
</organism>
<dbReference type="Proteomes" id="UP000053660">
    <property type="component" value="Unassembled WGS sequence"/>
</dbReference>
<sequence length="101" mass="11639">MRWKKVIEYYHPDAVLIETGKKGIYGKEAIKIAILEFSGLMGKTQMKVTEEHYQKSPDFTIINGSYETTTEKAGVVKGTFLQIWRKTGDKYLLLRDEYTVA</sequence>
<dbReference type="SUPFAM" id="SSF54427">
    <property type="entry name" value="NTF2-like"/>
    <property type="match status" value="1"/>
</dbReference>
<accession>A0A0B1TBM4</accession>
<proteinExistence type="predicted"/>
<gene>
    <name evidence="2" type="ORF">OESDEN_05428</name>
</gene>
<name>A0A0B1TBM4_OESDE</name>
<evidence type="ECO:0000313" key="2">
    <source>
        <dbReference type="EMBL" id="KHJ94644.1"/>
    </source>
</evidence>
<dbReference type="InterPro" id="IPR027843">
    <property type="entry name" value="DUF4440"/>
</dbReference>
<dbReference type="OrthoDB" id="5793381at2759"/>
<dbReference type="InterPro" id="IPR032710">
    <property type="entry name" value="NTF2-like_dom_sf"/>
</dbReference>
<evidence type="ECO:0000313" key="3">
    <source>
        <dbReference type="Proteomes" id="UP000053660"/>
    </source>
</evidence>
<keyword evidence="3" id="KW-1185">Reference proteome</keyword>
<evidence type="ECO:0000259" key="1">
    <source>
        <dbReference type="Pfam" id="PF14534"/>
    </source>
</evidence>
<dbReference type="PANTHER" id="PTHR31664:SF4">
    <property type="entry name" value="DUF4440 DOMAIN-CONTAINING PROTEIN"/>
    <property type="match status" value="1"/>
</dbReference>
<protein>
    <recommendedName>
        <fullName evidence="1">DUF4440 domain-containing protein</fullName>
    </recommendedName>
</protein>
<dbReference type="Pfam" id="PF14534">
    <property type="entry name" value="DUF4440"/>
    <property type="match status" value="1"/>
</dbReference>
<dbReference type="PANTHER" id="PTHR31664">
    <property type="entry name" value="PROTEIN CBG16427"/>
    <property type="match status" value="1"/>
</dbReference>